<reference evidence="1 2" key="1">
    <citation type="journal article" date="2019" name="Int. J. Syst. Evol. Microbiol.">
        <title>The Global Catalogue of Microorganisms (GCM) 10K type strain sequencing project: providing services to taxonomists for standard genome sequencing and annotation.</title>
        <authorList>
            <consortium name="The Broad Institute Genomics Platform"/>
            <consortium name="The Broad Institute Genome Sequencing Center for Infectious Disease"/>
            <person name="Wu L."/>
            <person name="Ma J."/>
        </authorList>
    </citation>
    <scope>NUCLEOTIDE SEQUENCE [LARGE SCALE GENOMIC DNA]</scope>
    <source>
        <strain evidence="1 2">JCM 14603</strain>
    </source>
</reference>
<dbReference type="EMBL" id="BAAAES010000001">
    <property type="protein sequence ID" value="GAA0656938.1"/>
    <property type="molecule type" value="Genomic_DNA"/>
</dbReference>
<name>A0ABN1HKM8_9SPHN</name>
<evidence type="ECO:0000313" key="2">
    <source>
        <dbReference type="Proteomes" id="UP001500238"/>
    </source>
</evidence>
<protein>
    <recommendedName>
        <fullName evidence="3">Terminase small subunit</fullName>
    </recommendedName>
</protein>
<accession>A0ABN1HKM8</accession>
<organism evidence="1 2">
    <name type="scientific">Sphingomonas insulae</name>
    <dbReference type="NCBI Taxonomy" id="424800"/>
    <lineage>
        <taxon>Bacteria</taxon>
        <taxon>Pseudomonadati</taxon>
        <taxon>Pseudomonadota</taxon>
        <taxon>Alphaproteobacteria</taxon>
        <taxon>Sphingomonadales</taxon>
        <taxon>Sphingomonadaceae</taxon>
        <taxon>Sphingomonas</taxon>
    </lineage>
</organism>
<proteinExistence type="predicted"/>
<keyword evidence="2" id="KW-1185">Reference proteome</keyword>
<dbReference type="Proteomes" id="UP001500238">
    <property type="component" value="Unassembled WGS sequence"/>
</dbReference>
<comment type="caution">
    <text evidence="1">The sequence shown here is derived from an EMBL/GenBank/DDBJ whole genome shotgun (WGS) entry which is preliminary data.</text>
</comment>
<evidence type="ECO:0000313" key="1">
    <source>
        <dbReference type="EMBL" id="GAA0656938.1"/>
    </source>
</evidence>
<gene>
    <name evidence="1" type="ORF">GCM10009102_01120</name>
</gene>
<evidence type="ECO:0008006" key="3">
    <source>
        <dbReference type="Google" id="ProtNLM"/>
    </source>
</evidence>
<sequence>MQGAAMDGDGKDAGTAMTVAVAVGVGDGAVTRRRSGVKVRWTAAMRATFFAHLACNCNVTAAAAAIGVQPSQVHYQRRISKPFAAEWQRMIDAGYLLLEMRMIGHAMAGGGGTVAGDSAGVEPLAYDEAFKLLNLYRARREGRVRSRGPAQVVATREQADAAILAKLDALAARKARAAGETPA</sequence>